<evidence type="ECO:0000256" key="7">
    <source>
        <dbReference type="ARBA" id="ARBA00030248"/>
    </source>
</evidence>
<feature type="binding site" evidence="9">
    <location>
        <position position="410"/>
    </location>
    <ligand>
        <name>Mg(2+)</name>
        <dbReference type="ChEBI" id="CHEBI:18420"/>
        <label>2</label>
    </ligand>
</feature>
<name>A0A514CZS7_9VIRU</name>
<evidence type="ECO:0000256" key="8">
    <source>
        <dbReference type="ARBA" id="ARBA00048744"/>
    </source>
</evidence>
<keyword evidence="6" id="KW-0693">Viral RNA replication</keyword>
<protein>
    <recommendedName>
        <fullName evidence="1">RNA-directed RNA polymerase</fullName>
        <ecNumber evidence="1">2.7.7.48</ecNumber>
    </recommendedName>
    <alternativeName>
        <fullName evidence="7">RNA replicase beta chain</fullName>
    </alternativeName>
</protein>
<organism evidence="11">
    <name type="scientific">Leviviridae sp</name>
    <dbReference type="NCBI Taxonomy" id="2027243"/>
    <lineage>
        <taxon>Viruses</taxon>
        <taxon>Riboviria</taxon>
        <taxon>Orthornavirae</taxon>
        <taxon>Lenarviricota</taxon>
        <taxon>Leviviricetes</taxon>
        <taxon>Norzivirales</taxon>
        <taxon>Fiersviridae</taxon>
    </lineage>
</organism>
<dbReference type="GO" id="GO:0046872">
    <property type="term" value="F:metal ion binding"/>
    <property type="evidence" value="ECO:0007669"/>
    <property type="project" value="UniProtKB-KW"/>
</dbReference>
<reference evidence="11" key="1">
    <citation type="submission" date="2019-05" db="EMBL/GenBank/DDBJ databases">
        <title>Metatranscriptomic reconstruction reveals RNA viruses with the potential to shape carbon cycling in soil.</title>
        <authorList>
            <person name="Starr E.P."/>
            <person name="Nuccio E."/>
            <person name="Pett-Ridge J."/>
            <person name="Banfield J.F."/>
            <person name="Firestone M.K."/>
        </authorList>
    </citation>
    <scope>NUCLEOTIDE SEQUENCE</scope>
    <source>
        <strain evidence="11">H4_Bulk_46_scaffold_782</strain>
    </source>
</reference>
<gene>
    <name evidence="11" type="ORF">H4Bulk46782_000003</name>
</gene>
<dbReference type="InterPro" id="IPR043502">
    <property type="entry name" value="DNA/RNA_pol_sf"/>
</dbReference>
<feature type="binding site" evidence="9">
    <location>
        <position position="411"/>
    </location>
    <ligand>
        <name>Mg(2+)</name>
        <dbReference type="ChEBI" id="CHEBI:18420"/>
        <label>2</label>
    </ligand>
</feature>
<dbReference type="EC" id="2.7.7.48" evidence="1"/>
<dbReference type="InterPro" id="IPR007096">
    <property type="entry name" value="RNA-dir_Rpol_cat_phage"/>
</dbReference>
<dbReference type="SUPFAM" id="SSF56672">
    <property type="entry name" value="DNA/RNA polymerases"/>
    <property type="match status" value="1"/>
</dbReference>
<keyword evidence="5" id="KW-0547">Nucleotide-binding</keyword>
<sequence>MKSLTELWNKLSLELGMVCQTSTTRDRQTVKSRFEHEGVSFLTITLANFGQELQKALDQGFVDHDQFLGFSRSGGLPRFLGGFLDRVFDRKSGRLLDDPCVDSIFAIRQLTLLFAKILLPCTSARNEKAIQGFIECESDIRRSDRTILPELIQEFQRISLLLFGDVMAEVDTAIYDGNVDPRHGPGATADRLRGNAKFDLAEWTQRLEDVFPYGDNAIPNWRFNYRLDPVDIREPGRERPVKVTLVPKTLKTPRIIAVEPTCMQFMQQAIMEKIVKCLETDNTVSGMVGFQDQTPNQRMAKEGSEGGGLATIDLSEASDRVSNQHVRAMVAPFPWLAKGLDATRSRKADVPGKGVHRLAKFASMGSALCFPIEAMVFTTVVIMGIQKSQGRQFTRKDIKSYSGKVRVYGDDIIVPVDSLNHVAGMLESFGLKVNYNKTFGTGKFRESCGRDYYAGTDVTPVRVRHVFPSRRKNVTEVIAAVSLRNRLYEAGLWKTAIWMDSWIDPLLAGRYPYVSPDSPVLGKVSFLGYDSQRLSPDTHQPQVKGWTVFSVIPDSTVSGEGALLKWFLKRGDEPFADRNHLERSGRPRSVDIRSRWANSL</sequence>
<evidence type="ECO:0000313" key="11">
    <source>
        <dbReference type="EMBL" id="QDH86855.1"/>
    </source>
</evidence>
<dbReference type="InterPro" id="IPR005093">
    <property type="entry name" value="RNArep_beta"/>
</dbReference>
<comment type="catalytic activity">
    <reaction evidence="8">
        <text>RNA(n) + a ribonucleoside 5'-triphosphate = RNA(n+1) + diphosphate</text>
        <dbReference type="Rhea" id="RHEA:21248"/>
        <dbReference type="Rhea" id="RHEA-COMP:14527"/>
        <dbReference type="Rhea" id="RHEA-COMP:17342"/>
        <dbReference type="ChEBI" id="CHEBI:33019"/>
        <dbReference type="ChEBI" id="CHEBI:61557"/>
        <dbReference type="ChEBI" id="CHEBI:140395"/>
        <dbReference type="EC" id="2.7.7.48"/>
    </reaction>
</comment>
<evidence type="ECO:0000256" key="6">
    <source>
        <dbReference type="ARBA" id="ARBA00022953"/>
    </source>
</evidence>
<keyword evidence="2 11" id="KW-0696">RNA-directed RNA polymerase</keyword>
<feature type="domain" description="RdRp catalytic" evidence="10">
    <location>
        <begin position="298"/>
        <end position="442"/>
    </location>
</feature>
<comment type="cofactor">
    <cofactor evidence="9">
        <name>Mg(2+)</name>
        <dbReference type="ChEBI" id="CHEBI:18420"/>
    </cofactor>
    <text evidence="9">Binds 2 Mg(2+) per subunit.</text>
</comment>
<dbReference type="PROSITE" id="PS50522">
    <property type="entry name" value="RDRP_PHAGE"/>
    <property type="match status" value="1"/>
</dbReference>
<keyword evidence="9" id="KW-0479">Metal-binding</keyword>
<feature type="binding site" evidence="9">
    <location>
        <position position="313"/>
    </location>
    <ligand>
        <name>Mg(2+)</name>
        <dbReference type="ChEBI" id="CHEBI:18420"/>
        <label>2</label>
    </ligand>
</feature>
<accession>A0A514CZS7</accession>
<dbReference type="GO" id="GO:0000166">
    <property type="term" value="F:nucleotide binding"/>
    <property type="evidence" value="ECO:0007669"/>
    <property type="project" value="UniProtKB-KW"/>
</dbReference>
<evidence type="ECO:0000256" key="3">
    <source>
        <dbReference type="ARBA" id="ARBA00022679"/>
    </source>
</evidence>
<proteinExistence type="predicted"/>
<evidence type="ECO:0000259" key="10">
    <source>
        <dbReference type="PROSITE" id="PS50522"/>
    </source>
</evidence>
<keyword evidence="3" id="KW-0808">Transferase</keyword>
<evidence type="ECO:0000256" key="9">
    <source>
        <dbReference type="PIRSR" id="PIRSR605093-1"/>
    </source>
</evidence>
<dbReference type="EMBL" id="MN032980">
    <property type="protein sequence ID" value="QDH86855.1"/>
    <property type="molecule type" value="Genomic_RNA"/>
</dbReference>
<evidence type="ECO:0000256" key="2">
    <source>
        <dbReference type="ARBA" id="ARBA00022484"/>
    </source>
</evidence>
<dbReference type="GO" id="GO:0039694">
    <property type="term" value="P:viral RNA genome replication"/>
    <property type="evidence" value="ECO:0007669"/>
    <property type="project" value="InterPro"/>
</dbReference>
<dbReference type="GO" id="GO:0003968">
    <property type="term" value="F:RNA-directed RNA polymerase activity"/>
    <property type="evidence" value="ECO:0007669"/>
    <property type="project" value="UniProtKB-KW"/>
</dbReference>
<evidence type="ECO:0000256" key="5">
    <source>
        <dbReference type="ARBA" id="ARBA00022741"/>
    </source>
</evidence>
<keyword evidence="4" id="KW-0548">Nucleotidyltransferase</keyword>
<dbReference type="Pfam" id="PF03431">
    <property type="entry name" value="RNA_replicase_B"/>
    <property type="match status" value="1"/>
</dbReference>
<evidence type="ECO:0000256" key="1">
    <source>
        <dbReference type="ARBA" id="ARBA00012494"/>
    </source>
</evidence>
<evidence type="ECO:0000256" key="4">
    <source>
        <dbReference type="ARBA" id="ARBA00022695"/>
    </source>
</evidence>
<keyword evidence="9" id="KW-0460">Magnesium</keyword>